<proteinExistence type="predicted"/>
<gene>
    <name evidence="1" type="ordered locus">H16_A2476</name>
</gene>
<reference evidence="1 2" key="1">
    <citation type="journal article" date="2006" name="Nat. Biotechnol.">
        <title>Genome sequence of the bioplastic-producing 'Knallgas' bacterium Ralstonia eutropha H16.</title>
        <authorList>
            <person name="Pohlmann A."/>
            <person name="Fricke W.F."/>
            <person name="Reinecke F."/>
            <person name="Kusian B."/>
            <person name="Liesegang H."/>
            <person name="Cramm R."/>
            <person name="Eitinger T."/>
            <person name="Ewering C."/>
            <person name="Potter M."/>
            <person name="Schwartz E."/>
            <person name="Strittmatter A."/>
            <person name="Voss I."/>
            <person name="Gottschalk G."/>
            <person name="Steinbuechel A."/>
            <person name="Friedrich B."/>
            <person name="Bowien B."/>
        </authorList>
    </citation>
    <scope>NUCLEOTIDE SEQUENCE [LARGE SCALE GENOMIC DNA]</scope>
    <source>
        <strain evidence="2">ATCC 17699 / DSM 428 / KCTC 22496 / NCIMB 10442 / H16 / Stanier 337</strain>
    </source>
</reference>
<dbReference type="AlphaFoldDB" id="Q0K8V7"/>
<dbReference type="eggNOG" id="ENOG50334FZ">
    <property type="taxonomic scope" value="Bacteria"/>
</dbReference>
<accession>Q0K8V7</accession>
<dbReference type="STRING" id="381666.H16_A2476"/>
<keyword evidence="2" id="KW-1185">Reference proteome</keyword>
<evidence type="ECO:0000313" key="1">
    <source>
        <dbReference type="EMBL" id="CAJ93564.1"/>
    </source>
</evidence>
<dbReference type="HOGENOM" id="CLU_162677_0_0_4"/>
<evidence type="ECO:0000313" key="2">
    <source>
        <dbReference type="Proteomes" id="UP000008210"/>
    </source>
</evidence>
<dbReference type="Proteomes" id="UP000008210">
    <property type="component" value="Chromosome 1"/>
</dbReference>
<sequence length="132" mass="14678">MAVHPALRKALAVENGRDVEDELLLRCAATGRGQVTVARDQREANIFRLAAVVIQSRFPLEAEGIVHASERYFARHPEDMVPSPEVMRKCWVSSMPRLQDMLSRKLGWSWNVGELSPNLESSRRGSAGSPPA</sequence>
<dbReference type="EMBL" id="AM260479">
    <property type="protein sequence ID" value="CAJ93564.1"/>
    <property type="molecule type" value="Genomic_DNA"/>
</dbReference>
<name>Q0K8V7_CUPNH</name>
<protein>
    <submittedName>
        <fullName evidence="1">Uncharacterized protein</fullName>
    </submittedName>
</protein>
<dbReference type="KEGG" id="reh:H16_A2476"/>
<organism evidence="1 2">
    <name type="scientific">Cupriavidus necator (strain ATCC 17699 / DSM 428 / KCTC 22496 / NCIMB 10442 / H16 / Stanier 337)</name>
    <name type="common">Ralstonia eutropha</name>
    <dbReference type="NCBI Taxonomy" id="381666"/>
    <lineage>
        <taxon>Bacteria</taxon>
        <taxon>Pseudomonadati</taxon>
        <taxon>Pseudomonadota</taxon>
        <taxon>Betaproteobacteria</taxon>
        <taxon>Burkholderiales</taxon>
        <taxon>Burkholderiaceae</taxon>
        <taxon>Cupriavidus</taxon>
    </lineage>
</organism>